<reference evidence="2" key="1">
    <citation type="submission" date="2023-07" db="EMBL/GenBank/DDBJ databases">
        <title>Novel species in the genus Lipingzhangella isolated from Sambhar Salt Lake.</title>
        <authorList>
            <person name="Jiya N."/>
            <person name="Kajale S."/>
            <person name="Sharma A."/>
        </authorList>
    </citation>
    <scope>NUCLEOTIDE SEQUENCE [LARGE SCALE GENOMIC DNA]</scope>
    <source>
        <strain evidence="2">LS1_29</strain>
    </source>
</reference>
<evidence type="ECO:0000313" key="1">
    <source>
        <dbReference type="EMBL" id="MDS1270195.1"/>
    </source>
</evidence>
<dbReference type="InterPro" id="IPR021391">
    <property type="entry name" value="DUF3027"/>
</dbReference>
<protein>
    <submittedName>
        <fullName evidence="1">DUF3027 domain-containing protein</fullName>
    </submittedName>
</protein>
<gene>
    <name evidence="1" type="ORF">RIF23_07800</name>
</gene>
<comment type="caution">
    <text evidence="1">The sequence shown here is derived from an EMBL/GenBank/DDBJ whole genome shotgun (WGS) entry which is preliminary data.</text>
</comment>
<dbReference type="Proteomes" id="UP001250214">
    <property type="component" value="Unassembled WGS sequence"/>
</dbReference>
<proteinExistence type="predicted"/>
<dbReference type="Pfam" id="PF11228">
    <property type="entry name" value="DUF3027"/>
    <property type="match status" value="1"/>
</dbReference>
<organism evidence="1 2">
    <name type="scientific">Lipingzhangella rawalii</name>
    <dbReference type="NCBI Taxonomy" id="2055835"/>
    <lineage>
        <taxon>Bacteria</taxon>
        <taxon>Bacillati</taxon>
        <taxon>Actinomycetota</taxon>
        <taxon>Actinomycetes</taxon>
        <taxon>Streptosporangiales</taxon>
        <taxon>Nocardiopsidaceae</taxon>
        <taxon>Lipingzhangella</taxon>
    </lineage>
</organism>
<dbReference type="RefSeq" id="WP_310912090.1">
    <property type="nucleotide sequence ID" value="NZ_JAVLVT010000003.1"/>
</dbReference>
<accession>A0ABU2H5R7</accession>
<evidence type="ECO:0000313" key="2">
    <source>
        <dbReference type="Proteomes" id="UP001250214"/>
    </source>
</evidence>
<sequence>MELARSVATEIGRPEWVGEHISATVEGDRLVTHRFSCLDPAYPGWNYAVTVVRAARARRVTVNEVALVAGTGALLAPSWVPWKERLLPGDLGVGDILPAAEDDERLAPGYGQVPLEGELAEEGTDRQISWELGLGRSRVLSEAGRAQAAQRWYSGESGPSSAIAASAPANCGSCGFLLPLAGEMRQMFGVCANEYAPDDGRVVSLDHGCGAHSEVSRPTEPEEAPAPVIDELGYDTVVFDDTSELELVSAREG</sequence>
<keyword evidence="2" id="KW-1185">Reference proteome</keyword>
<dbReference type="EMBL" id="JAVLVT010000003">
    <property type="protein sequence ID" value="MDS1270195.1"/>
    <property type="molecule type" value="Genomic_DNA"/>
</dbReference>
<name>A0ABU2H5R7_9ACTN</name>